<evidence type="ECO:0000256" key="1">
    <source>
        <dbReference type="SAM" id="Phobius"/>
    </source>
</evidence>
<sequence>MIHPLLPVSVAVLRTALKNREGVTAAEYAIMAVALVAAVSAAIATFGPMLKNALQGISFTAPTTG</sequence>
<dbReference type="RefSeq" id="WP_186771421.1">
    <property type="nucleotide sequence ID" value="NZ_JACOMF010000017.1"/>
</dbReference>
<organism evidence="2 3">
    <name type="scientific">Siccirubricoccus deserti</name>
    <dbReference type="NCBI Taxonomy" id="2013562"/>
    <lineage>
        <taxon>Bacteria</taxon>
        <taxon>Pseudomonadati</taxon>
        <taxon>Pseudomonadota</taxon>
        <taxon>Alphaproteobacteria</taxon>
        <taxon>Acetobacterales</taxon>
        <taxon>Roseomonadaceae</taxon>
        <taxon>Siccirubricoccus</taxon>
    </lineage>
</organism>
<keyword evidence="1" id="KW-0472">Membrane</keyword>
<reference evidence="2" key="1">
    <citation type="submission" date="2020-08" db="EMBL/GenBank/DDBJ databases">
        <authorList>
            <person name="Hu Y."/>
            <person name="Nguyen S.V."/>
            <person name="Li F."/>
            <person name="Fanning S."/>
        </authorList>
    </citation>
    <scope>NUCLEOTIDE SEQUENCE</scope>
    <source>
        <strain evidence="2">SYSU D8009</strain>
    </source>
</reference>
<keyword evidence="1" id="KW-1133">Transmembrane helix</keyword>
<dbReference type="Proteomes" id="UP000600101">
    <property type="component" value="Unassembled WGS sequence"/>
</dbReference>
<name>A0A9X0QZE0_9PROT</name>
<accession>A0A9X0QZE0</accession>
<dbReference type="AlphaFoldDB" id="A0A9X0QZE0"/>
<feature type="transmembrane region" description="Helical" evidence="1">
    <location>
        <begin position="28"/>
        <end position="50"/>
    </location>
</feature>
<protein>
    <submittedName>
        <fullName evidence="2">Flp family type IVb pilin</fullName>
    </submittedName>
</protein>
<proteinExistence type="predicted"/>
<keyword evidence="1" id="KW-0812">Transmembrane</keyword>
<keyword evidence="3" id="KW-1185">Reference proteome</keyword>
<dbReference type="EMBL" id="JACOMF010000017">
    <property type="protein sequence ID" value="MBC4016654.1"/>
    <property type="molecule type" value="Genomic_DNA"/>
</dbReference>
<evidence type="ECO:0000313" key="3">
    <source>
        <dbReference type="Proteomes" id="UP000600101"/>
    </source>
</evidence>
<comment type="caution">
    <text evidence="2">The sequence shown here is derived from an EMBL/GenBank/DDBJ whole genome shotgun (WGS) entry which is preliminary data.</text>
</comment>
<gene>
    <name evidence="2" type="ORF">H7965_15130</name>
</gene>
<evidence type="ECO:0000313" key="2">
    <source>
        <dbReference type="EMBL" id="MBC4016654.1"/>
    </source>
</evidence>